<dbReference type="OrthoDB" id="2011769at2759"/>
<evidence type="ECO:0000256" key="10">
    <source>
        <dbReference type="ARBA" id="ARBA00040616"/>
    </source>
</evidence>
<feature type="binding site" evidence="12">
    <location>
        <position position="51"/>
    </location>
    <ligand>
        <name>Mg(2+)</name>
        <dbReference type="ChEBI" id="CHEBI:18420"/>
    </ligand>
</feature>
<keyword evidence="9" id="KW-0449">Lipoprotein</keyword>
<keyword evidence="4" id="KW-0519">Myristate</keyword>
<keyword evidence="6" id="KW-0653">Protein transport</keyword>
<dbReference type="InterPro" id="IPR027417">
    <property type="entry name" value="P-loop_NTPase"/>
</dbReference>
<reference evidence="14 15" key="1">
    <citation type="journal article" date="2017" name="PLoS Biol.">
        <title>The sea cucumber genome provides insights into morphological evolution and visceral regeneration.</title>
        <authorList>
            <person name="Zhang X."/>
            <person name="Sun L."/>
            <person name="Yuan J."/>
            <person name="Sun Y."/>
            <person name="Gao Y."/>
            <person name="Zhang L."/>
            <person name="Li S."/>
            <person name="Dai H."/>
            <person name="Hamel J.F."/>
            <person name="Liu C."/>
            <person name="Yu Y."/>
            <person name="Liu S."/>
            <person name="Lin W."/>
            <person name="Guo K."/>
            <person name="Jin S."/>
            <person name="Xu P."/>
            <person name="Storey K.B."/>
            <person name="Huan P."/>
            <person name="Zhang T."/>
            <person name="Zhou Y."/>
            <person name="Zhang J."/>
            <person name="Lin C."/>
            <person name="Li X."/>
            <person name="Xing L."/>
            <person name="Huo D."/>
            <person name="Sun M."/>
            <person name="Wang L."/>
            <person name="Mercier A."/>
            <person name="Li F."/>
            <person name="Yang H."/>
            <person name="Xiang J."/>
        </authorList>
    </citation>
    <scope>NUCLEOTIDE SEQUENCE [LARGE SCALE GENOMIC DNA]</scope>
    <source>
        <strain evidence="14">Shaxun</strain>
        <tissue evidence="14">Muscle</tissue>
    </source>
</reference>
<gene>
    <name evidence="14" type="ORF">BSL78_06503</name>
</gene>
<protein>
    <recommendedName>
        <fullName evidence="10">ADP-ribosylation factor-like protein 3</fullName>
    </recommendedName>
</protein>
<keyword evidence="3" id="KW-0813">Transport</keyword>
<evidence type="ECO:0000256" key="6">
    <source>
        <dbReference type="ARBA" id="ARBA00022927"/>
    </source>
</evidence>
<dbReference type="GO" id="GO:0015031">
    <property type="term" value="P:protein transport"/>
    <property type="evidence" value="ECO:0007669"/>
    <property type="project" value="UniProtKB-KW"/>
</dbReference>
<dbReference type="Pfam" id="PF00025">
    <property type="entry name" value="Arf"/>
    <property type="match status" value="1"/>
</dbReference>
<evidence type="ECO:0000256" key="2">
    <source>
        <dbReference type="ARBA" id="ARBA00010290"/>
    </source>
</evidence>
<dbReference type="InterPro" id="IPR006689">
    <property type="entry name" value="Small_GTPase_ARF/SAR"/>
</dbReference>
<dbReference type="NCBIfam" id="TIGR00231">
    <property type="entry name" value="small_GTP"/>
    <property type="match status" value="1"/>
</dbReference>
<feature type="binding site" evidence="11">
    <location>
        <begin position="27"/>
        <end position="34"/>
    </location>
    <ligand>
        <name>GTP</name>
        <dbReference type="ChEBI" id="CHEBI:37565"/>
    </ligand>
</feature>
<dbReference type="SMART" id="SM00178">
    <property type="entry name" value="SAR"/>
    <property type="match status" value="1"/>
</dbReference>
<evidence type="ECO:0000256" key="3">
    <source>
        <dbReference type="ARBA" id="ARBA00022448"/>
    </source>
</evidence>
<keyword evidence="7" id="KW-0333">Golgi apparatus</keyword>
<accession>A0A2G8L8K3</accession>
<comment type="subcellular location">
    <subcellularLocation>
        <location evidence="1">Golgi apparatus</location>
    </subcellularLocation>
</comment>
<dbReference type="AlphaFoldDB" id="A0A2G8L8K3"/>
<feature type="binding site" evidence="12">
    <location>
        <position position="34"/>
    </location>
    <ligand>
        <name>Mg(2+)</name>
        <dbReference type="ChEBI" id="CHEBI:18420"/>
    </ligand>
</feature>
<proteinExistence type="inferred from homology"/>
<evidence type="ECO:0000256" key="13">
    <source>
        <dbReference type="RuleBase" id="RU003925"/>
    </source>
</evidence>
<dbReference type="SMART" id="SM00177">
    <property type="entry name" value="ARF"/>
    <property type="match status" value="1"/>
</dbReference>
<dbReference type="GO" id="GO:0046872">
    <property type="term" value="F:metal ion binding"/>
    <property type="evidence" value="ECO:0007669"/>
    <property type="project" value="UniProtKB-KW"/>
</dbReference>
<feature type="binding site" evidence="11">
    <location>
        <position position="73"/>
    </location>
    <ligand>
        <name>GTP</name>
        <dbReference type="ChEBI" id="CHEBI:37565"/>
    </ligand>
</feature>
<dbReference type="InterPro" id="IPR005225">
    <property type="entry name" value="Small_GTP-bd"/>
</dbReference>
<keyword evidence="12" id="KW-0479">Metal-binding</keyword>
<keyword evidence="8 11" id="KW-0342">GTP-binding</keyword>
<dbReference type="GO" id="GO:0005794">
    <property type="term" value="C:Golgi apparatus"/>
    <property type="evidence" value="ECO:0007669"/>
    <property type="project" value="UniProtKB-SubCell"/>
</dbReference>
<dbReference type="GO" id="GO:0003924">
    <property type="term" value="F:GTPase activity"/>
    <property type="evidence" value="ECO:0007669"/>
    <property type="project" value="InterPro"/>
</dbReference>
<dbReference type="GO" id="GO:0005525">
    <property type="term" value="F:GTP binding"/>
    <property type="evidence" value="ECO:0007669"/>
    <property type="project" value="UniProtKB-KW"/>
</dbReference>
<dbReference type="Proteomes" id="UP000230750">
    <property type="component" value="Unassembled WGS sequence"/>
</dbReference>
<dbReference type="FunFam" id="3.40.50.300:FF:000281">
    <property type="entry name" value="ADP-ribosylation factor-like protein 3"/>
    <property type="match status" value="1"/>
</dbReference>
<name>A0A2G8L8K3_STIJA</name>
<dbReference type="PRINTS" id="PR00328">
    <property type="entry name" value="SAR1GTPBP"/>
</dbReference>
<evidence type="ECO:0000256" key="9">
    <source>
        <dbReference type="ARBA" id="ARBA00023288"/>
    </source>
</evidence>
<evidence type="ECO:0000313" key="15">
    <source>
        <dbReference type="Proteomes" id="UP000230750"/>
    </source>
</evidence>
<dbReference type="PROSITE" id="PS51417">
    <property type="entry name" value="ARF"/>
    <property type="match status" value="1"/>
</dbReference>
<sequence length="185" mass="20730">MPLSGLLDLLRRLKSTPPHEIRVLLLGLDNAGKTTILKTLAGEEVSKIAPTQGFNIKSVKQDKWNLNVWDIGGQRGIRPYWKNYFENTDVLIYVVDSADRIRLEETGLELTELLEEDKLAGIPVLVFANKQDLLSAAPADEISESLNLNVMRDRTWRIQPCSALSSEGLEDGMNWVLKTCATKPK</sequence>
<dbReference type="PANTHER" id="PTHR45697">
    <property type="entry name" value="ADP-RIBOSYLATION FACTOR-LIKE PROTEIN 2-RELATED"/>
    <property type="match status" value="1"/>
</dbReference>
<dbReference type="SUPFAM" id="SSF52540">
    <property type="entry name" value="P-loop containing nucleoside triphosphate hydrolases"/>
    <property type="match status" value="1"/>
</dbReference>
<dbReference type="STRING" id="307972.A0A2G8L8K3"/>
<organism evidence="14 15">
    <name type="scientific">Stichopus japonicus</name>
    <name type="common">Sea cucumber</name>
    <dbReference type="NCBI Taxonomy" id="307972"/>
    <lineage>
        <taxon>Eukaryota</taxon>
        <taxon>Metazoa</taxon>
        <taxon>Echinodermata</taxon>
        <taxon>Eleutherozoa</taxon>
        <taxon>Echinozoa</taxon>
        <taxon>Holothuroidea</taxon>
        <taxon>Aspidochirotacea</taxon>
        <taxon>Aspidochirotida</taxon>
        <taxon>Stichopodidae</taxon>
        <taxon>Apostichopus</taxon>
    </lineage>
</organism>
<keyword evidence="12" id="KW-0460">Magnesium</keyword>
<evidence type="ECO:0000256" key="7">
    <source>
        <dbReference type="ARBA" id="ARBA00023034"/>
    </source>
</evidence>
<evidence type="ECO:0000256" key="12">
    <source>
        <dbReference type="PIRSR" id="PIRSR606689-2"/>
    </source>
</evidence>
<dbReference type="Gene3D" id="3.40.50.300">
    <property type="entry name" value="P-loop containing nucleotide triphosphate hydrolases"/>
    <property type="match status" value="1"/>
</dbReference>
<evidence type="ECO:0000256" key="8">
    <source>
        <dbReference type="ARBA" id="ARBA00023134"/>
    </source>
</evidence>
<keyword evidence="15" id="KW-1185">Reference proteome</keyword>
<comment type="similarity">
    <text evidence="2 13">Belongs to the small GTPase superfamily. Arf family.</text>
</comment>
<evidence type="ECO:0000256" key="5">
    <source>
        <dbReference type="ARBA" id="ARBA00022741"/>
    </source>
</evidence>
<feature type="binding site" evidence="11">
    <location>
        <begin position="129"/>
        <end position="132"/>
    </location>
    <ligand>
        <name>GTP</name>
        <dbReference type="ChEBI" id="CHEBI:37565"/>
    </ligand>
</feature>
<evidence type="ECO:0000313" key="14">
    <source>
        <dbReference type="EMBL" id="PIK56582.1"/>
    </source>
</evidence>
<evidence type="ECO:0000256" key="4">
    <source>
        <dbReference type="ARBA" id="ARBA00022707"/>
    </source>
</evidence>
<keyword evidence="5 11" id="KW-0547">Nucleotide-binding</keyword>
<dbReference type="InterPro" id="IPR044612">
    <property type="entry name" value="ARL2/3"/>
</dbReference>
<comment type="caution">
    <text evidence="14">The sequence shown here is derived from an EMBL/GenBank/DDBJ whole genome shotgun (WGS) entry which is preliminary data.</text>
</comment>
<evidence type="ECO:0000256" key="1">
    <source>
        <dbReference type="ARBA" id="ARBA00004555"/>
    </source>
</evidence>
<dbReference type="EMBL" id="MRZV01000170">
    <property type="protein sequence ID" value="PIK56582.1"/>
    <property type="molecule type" value="Genomic_DNA"/>
</dbReference>
<evidence type="ECO:0000256" key="11">
    <source>
        <dbReference type="PIRSR" id="PIRSR606689-1"/>
    </source>
</evidence>